<evidence type="ECO:0000256" key="6">
    <source>
        <dbReference type="ARBA" id="ARBA00022679"/>
    </source>
</evidence>
<evidence type="ECO:0000259" key="13">
    <source>
        <dbReference type="PROSITE" id="PS50109"/>
    </source>
</evidence>
<evidence type="ECO:0000259" key="15">
    <source>
        <dbReference type="PROSITE" id="PS50894"/>
    </source>
</evidence>
<reference evidence="16 17" key="1">
    <citation type="submission" date="2023-05" db="EMBL/GenBank/DDBJ databases">
        <title>Xanthomonas rydalmerenesis sp. nov., a novel Xanthomonas species isolated from Fragaria x ananassa.</title>
        <authorList>
            <person name="McKnight D.J.E."/>
            <person name="Wong-Bajracharya J."/>
            <person name="Okoh E.B."/>
            <person name="Snijders F."/>
            <person name="Lidbetter F."/>
            <person name="Webster J."/>
            <person name="Djordjevic S.P."/>
            <person name="Bogema D.R."/>
            <person name="Chapman T.A."/>
        </authorList>
    </citation>
    <scope>NUCLEOTIDE SEQUENCE [LARGE SCALE GENOMIC DNA]</scope>
    <source>
        <strain evidence="16 17">DAR34883</strain>
    </source>
</reference>
<evidence type="ECO:0000256" key="1">
    <source>
        <dbReference type="ARBA" id="ARBA00000085"/>
    </source>
</evidence>
<evidence type="ECO:0000259" key="14">
    <source>
        <dbReference type="PROSITE" id="PS50851"/>
    </source>
</evidence>
<dbReference type="PROSITE" id="PS50109">
    <property type="entry name" value="HIS_KIN"/>
    <property type="match status" value="1"/>
</dbReference>
<keyword evidence="5 12" id="KW-0597">Phosphoprotein</keyword>
<dbReference type="InterPro" id="IPR036097">
    <property type="entry name" value="HisK_dim/P_sf"/>
</dbReference>
<evidence type="ECO:0000256" key="8">
    <source>
        <dbReference type="ARBA" id="ARBA00022777"/>
    </source>
</evidence>
<evidence type="ECO:0000313" key="17">
    <source>
        <dbReference type="Proteomes" id="UP001302020"/>
    </source>
</evidence>
<evidence type="ECO:0000256" key="10">
    <source>
        <dbReference type="ARBA" id="ARBA00023012"/>
    </source>
</evidence>
<dbReference type="InterPro" id="IPR037006">
    <property type="entry name" value="CheA-like_homodim_sf"/>
</dbReference>
<comment type="function">
    <text evidence="11">Involved in the transmission of sensory signals from the chemoreceptors to the flagellar motors. CheA is autophosphorylated; it can transfer its phosphate group to either CheB or CheY.</text>
</comment>
<name>A0ABZ0JK42_9XANT</name>
<feature type="modified residue" description="Phosphohistidine" evidence="12">
    <location>
        <position position="46"/>
    </location>
</feature>
<dbReference type="InterPro" id="IPR002545">
    <property type="entry name" value="CheW-lke_dom"/>
</dbReference>
<dbReference type="Gene3D" id="1.10.287.560">
    <property type="entry name" value="Histidine kinase CheA-like, homodimeric domain"/>
    <property type="match status" value="1"/>
</dbReference>
<dbReference type="SMART" id="SM00387">
    <property type="entry name" value="HATPase_c"/>
    <property type="match status" value="1"/>
</dbReference>
<dbReference type="PANTHER" id="PTHR43395:SF10">
    <property type="entry name" value="CHEMOTAXIS PROTEIN CHEA"/>
    <property type="match status" value="1"/>
</dbReference>
<dbReference type="SUPFAM" id="SSF55874">
    <property type="entry name" value="ATPase domain of HSP90 chaperone/DNA topoisomerase II/histidine kinase"/>
    <property type="match status" value="1"/>
</dbReference>
<keyword evidence="9" id="KW-0067">ATP-binding</keyword>
<evidence type="ECO:0000256" key="2">
    <source>
        <dbReference type="ARBA" id="ARBA00012438"/>
    </source>
</evidence>
<evidence type="ECO:0000313" key="16">
    <source>
        <dbReference type="EMBL" id="WOS39405.1"/>
    </source>
</evidence>
<gene>
    <name evidence="16" type="ORF">QN243_13310</name>
</gene>
<dbReference type="CDD" id="cd00088">
    <property type="entry name" value="HPT"/>
    <property type="match status" value="1"/>
</dbReference>
<accession>A0ABZ0JK42</accession>
<dbReference type="PROSITE" id="PS50894">
    <property type="entry name" value="HPT"/>
    <property type="match status" value="1"/>
</dbReference>
<dbReference type="GO" id="GO:0004673">
    <property type="term" value="F:protein histidine kinase activity"/>
    <property type="evidence" value="ECO:0007669"/>
    <property type="project" value="UniProtKB-EC"/>
</dbReference>
<dbReference type="SMART" id="SM00260">
    <property type="entry name" value="CheW"/>
    <property type="match status" value="1"/>
</dbReference>
<evidence type="ECO:0000256" key="3">
    <source>
        <dbReference type="ARBA" id="ARBA00021495"/>
    </source>
</evidence>
<dbReference type="InterPro" id="IPR036641">
    <property type="entry name" value="HPT_dom_sf"/>
</dbReference>
<evidence type="ECO:0000256" key="7">
    <source>
        <dbReference type="ARBA" id="ARBA00022741"/>
    </source>
</evidence>
<dbReference type="Proteomes" id="UP001302020">
    <property type="component" value="Chromosome"/>
</dbReference>
<feature type="domain" description="CheW-like" evidence="14">
    <location>
        <begin position="554"/>
        <end position="691"/>
    </location>
</feature>
<evidence type="ECO:0000256" key="4">
    <source>
        <dbReference type="ARBA" id="ARBA00022500"/>
    </source>
</evidence>
<dbReference type="EC" id="2.7.13.3" evidence="2"/>
<dbReference type="RefSeq" id="WP_317843400.1">
    <property type="nucleotide sequence ID" value="NZ_CP126170.1"/>
</dbReference>
<dbReference type="Gene3D" id="3.30.565.10">
    <property type="entry name" value="Histidine kinase-like ATPase, C-terminal domain"/>
    <property type="match status" value="1"/>
</dbReference>
<dbReference type="SUPFAM" id="SSF47226">
    <property type="entry name" value="Histidine-containing phosphotransfer domain, HPT domain"/>
    <property type="match status" value="1"/>
</dbReference>
<evidence type="ECO:0000256" key="5">
    <source>
        <dbReference type="ARBA" id="ARBA00022553"/>
    </source>
</evidence>
<sequence>MNMDQLLQTFIAESRDLLEDMERNLLEAERGEAGPDAVNAIFRGAHTIKGSGGLFDLAQLVGFTHVVESVLDLVREHAVALDSDLIQLMLACCDHIRALVEAAAGAEADEATLAAEGAPLLERLQTYLQPAAAPAATTGAATATPAVPAAPAHTGYWRISLQLFADALRFGNSPLHLIRCLRSLGTLEAVRTHHERVPALPELDPEACYLGFDILLRSDAQQAAIEDIFEFVRDDCDLQVLAVEPNGDAANLDLPLLVAEAGSQASADDFAGFESASAPVEAPVAAAAAMAGAPAAAAPTAASAGTAKAAGARGEGGSIRVDADKLDRMIDLVGELIIAVASTGANAQRTGDAQLLESTSILAGLVEEVRESALQLRMVKIGGTFSRFHRVVHDVARELGKDIVLVVNGEDTELDKSVVEKIADPLTHLVRNAMDHGIEPAEVRQARGKPVRGTVRLNAFHDSGSIVIQISDDGGGLNRDRILAKALERGLIEPGRLLSDREVFALIFEPGFSTAEKVTNLSGRGVGMDVVKRNIAALRGSVDISSQQDVGTTISVRLPLTLAIINGFQVGVGKSVFVVPLDVVEECVEFAPNYQSEYIDLRGNVLPYVRLRSLFAIAGAPPARESIVVIRQGAQRFGLVVDTLLGEWQTVIKPLSKVFAQVKGISGSSILGSGGVALILDVPSLLGQLQPGTESLAA</sequence>
<keyword evidence="4" id="KW-0145">Chemotaxis</keyword>
<dbReference type="InterPro" id="IPR036061">
    <property type="entry name" value="CheW-like_dom_sf"/>
</dbReference>
<dbReference type="Pfam" id="PF01584">
    <property type="entry name" value="CheW"/>
    <property type="match status" value="1"/>
</dbReference>
<dbReference type="Pfam" id="PF02518">
    <property type="entry name" value="HATPase_c"/>
    <property type="match status" value="1"/>
</dbReference>
<dbReference type="SMART" id="SM01231">
    <property type="entry name" value="H-kinase_dim"/>
    <property type="match status" value="1"/>
</dbReference>
<feature type="domain" description="HPt" evidence="15">
    <location>
        <begin position="1"/>
        <end position="103"/>
    </location>
</feature>
<dbReference type="Pfam" id="PF01627">
    <property type="entry name" value="Hpt"/>
    <property type="match status" value="1"/>
</dbReference>
<dbReference type="PRINTS" id="PR00344">
    <property type="entry name" value="BCTRLSENSOR"/>
</dbReference>
<comment type="catalytic activity">
    <reaction evidence="1">
        <text>ATP + protein L-histidine = ADP + protein N-phospho-L-histidine.</text>
        <dbReference type="EC" id="2.7.13.3"/>
    </reaction>
</comment>
<dbReference type="Gene3D" id="1.20.120.160">
    <property type="entry name" value="HPT domain"/>
    <property type="match status" value="1"/>
</dbReference>
<dbReference type="Pfam" id="PF02895">
    <property type="entry name" value="H-kinase_dim"/>
    <property type="match status" value="1"/>
</dbReference>
<dbReference type="InterPro" id="IPR004358">
    <property type="entry name" value="Sig_transdc_His_kin-like_C"/>
</dbReference>
<dbReference type="CDD" id="cd16916">
    <property type="entry name" value="HATPase_CheA-like"/>
    <property type="match status" value="1"/>
</dbReference>
<keyword evidence="8" id="KW-0418">Kinase</keyword>
<dbReference type="SUPFAM" id="SSF50341">
    <property type="entry name" value="CheW-like"/>
    <property type="match status" value="1"/>
</dbReference>
<dbReference type="PROSITE" id="PS50851">
    <property type="entry name" value="CHEW"/>
    <property type="match status" value="1"/>
</dbReference>
<keyword evidence="6 16" id="KW-0808">Transferase</keyword>
<evidence type="ECO:0000256" key="9">
    <source>
        <dbReference type="ARBA" id="ARBA00022840"/>
    </source>
</evidence>
<dbReference type="EMBL" id="CP126172">
    <property type="protein sequence ID" value="WOS39405.1"/>
    <property type="molecule type" value="Genomic_DNA"/>
</dbReference>
<dbReference type="InterPro" id="IPR036890">
    <property type="entry name" value="HATPase_C_sf"/>
</dbReference>
<dbReference type="InterPro" id="IPR051315">
    <property type="entry name" value="Bact_Chemotaxis_CheA"/>
</dbReference>
<evidence type="ECO:0000256" key="12">
    <source>
        <dbReference type="PROSITE-ProRule" id="PRU00110"/>
    </source>
</evidence>
<dbReference type="PANTHER" id="PTHR43395">
    <property type="entry name" value="SENSOR HISTIDINE KINASE CHEA"/>
    <property type="match status" value="1"/>
</dbReference>
<keyword evidence="10" id="KW-0902">Two-component regulatory system</keyword>
<dbReference type="SMART" id="SM00073">
    <property type="entry name" value="HPT"/>
    <property type="match status" value="1"/>
</dbReference>
<dbReference type="Gene3D" id="2.30.30.40">
    <property type="entry name" value="SH3 Domains"/>
    <property type="match status" value="1"/>
</dbReference>
<dbReference type="InterPro" id="IPR003594">
    <property type="entry name" value="HATPase_dom"/>
</dbReference>
<keyword evidence="17" id="KW-1185">Reference proteome</keyword>
<proteinExistence type="predicted"/>
<feature type="domain" description="Histidine kinase" evidence="13">
    <location>
        <begin position="362"/>
        <end position="562"/>
    </location>
</feature>
<dbReference type="SUPFAM" id="SSF47384">
    <property type="entry name" value="Homodimeric domain of signal transducing histidine kinase"/>
    <property type="match status" value="1"/>
</dbReference>
<evidence type="ECO:0000256" key="11">
    <source>
        <dbReference type="ARBA" id="ARBA00035100"/>
    </source>
</evidence>
<protein>
    <recommendedName>
        <fullName evidence="3">Chemotaxis protein CheA</fullName>
        <ecNumber evidence="2">2.7.13.3</ecNumber>
    </recommendedName>
</protein>
<dbReference type="InterPro" id="IPR004105">
    <property type="entry name" value="CheA-like_dim"/>
</dbReference>
<organism evidence="16 17">
    <name type="scientific">Xanthomonas rydalmerensis</name>
    <dbReference type="NCBI Taxonomy" id="3046274"/>
    <lineage>
        <taxon>Bacteria</taxon>
        <taxon>Pseudomonadati</taxon>
        <taxon>Pseudomonadota</taxon>
        <taxon>Gammaproteobacteria</taxon>
        <taxon>Lysobacterales</taxon>
        <taxon>Lysobacteraceae</taxon>
        <taxon>Xanthomonas</taxon>
    </lineage>
</organism>
<keyword evidence="7" id="KW-0547">Nucleotide-binding</keyword>
<dbReference type="InterPro" id="IPR008207">
    <property type="entry name" value="Sig_transdc_His_kin_Hpt_dom"/>
</dbReference>
<dbReference type="InterPro" id="IPR005467">
    <property type="entry name" value="His_kinase_dom"/>
</dbReference>